<evidence type="ECO:0000313" key="3">
    <source>
        <dbReference type="Proteomes" id="UP000007719"/>
    </source>
</evidence>
<keyword evidence="1" id="KW-0472">Membrane</keyword>
<keyword evidence="1" id="KW-1133">Transmembrane helix</keyword>
<dbReference type="RefSeq" id="WP_012582839.1">
    <property type="nucleotide sequence ID" value="NC_011661.1"/>
</dbReference>
<keyword evidence="3" id="KW-1185">Reference proteome</keyword>
<evidence type="ECO:0000313" key="2">
    <source>
        <dbReference type="EMBL" id="ACK41754.1"/>
    </source>
</evidence>
<protein>
    <submittedName>
        <fullName evidence="2">Uncharacterized protein</fullName>
    </submittedName>
</protein>
<dbReference type="EMBL" id="CP001251">
    <property type="protein sequence ID" value="ACK41754.1"/>
    <property type="molecule type" value="Genomic_DNA"/>
</dbReference>
<dbReference type="KEGG" id="dtu:Dtur_0453"/>
<dbReference type="HOGENOM" id="CLU_205139_0_0_0"/>
<evidence type="ECO:0000256" key="1">
    <source>
        <dbReference type="SAM" id="Phobius"/>
    </source>
</evidence>
<keyword evidence="1" id="KW-0812">Transmembrane</keyword>
<sequence>MEKIAYIILSIIVIVWLLLIIVGSIMAFPVGMISLLLILAFGLLFIKVLKERIKSKREEEKYKDIKW</sequence>
<feature type="transmembrane region" description="Helical" evidence="1">
    <location>
        <begin position="7"/>
        <end position="26"/>
    </location>
</feature>
<dbReference type="AlphaFoldDB" id="B8E1X1"/>
<dbReference type="Proteomes" id="UP000007719">
    <property type="component" value="Chromosome"/>
</dbReference>
<dbReference type="STRING" id="515635.Dtur_0453"/>
<accession>B8E1X1</accession>
<proteinExistence type="predicted"/>
<organism evidence="2 3">
    <name type="scientific">Dictyoglomus turgidum (strain DSM 6724 / Z-1310)</name>
    <dbReference type="NCBI Taxonomy" id="515635"/>
    <lineage>
        <taxon>Bacteria</taxon>
        <taxon>Pseudomonadati</taxon>
        <taxon>Dictyoglomota</taxon>
        <taxon>Dictyoglomia</taxon>
        <taxon>Dictyoglomales</taxon>
        <taxon>Dictyoglomaceae</taxon>
        <taxon>Dictyoglomus</taxon>
    </lineage>
</organism>
<dbReference type="EnsemblBacteria" id="ACK41754">
    <property type="protein sequence ID" value="ACK41754"/>
    <property type="gene ID" value="Dtur_0453"/>
</dbReference>
<feature type="transmembrane region" description="Helical" evidence="1">
    <location>
        <begin position="32"/>
        <end position="49"/>
    </location>
</feature>
<dbReference type="InParanoid" id="B8E1X1"/>
<gene>
    <name evidence="2" type="ordered locus">Dtur_0453</name>
</gene>
<name>B8E1X1_DICTD</name>
<reference evidence="3" key="1">
    <citation type="journal article" date="2016" name="Front. Microbiol.">
        <title>The complete genome sequence of hyperthermophile Dictyoglomus turgidum DSM 6724 reveals a specialized carbohydrate fermentor.</title>
        <authorList>
            <person name="Brumm P.J."/>
            <person name="Gowda K."/>
            <person name="Robb F.T."/>
            <person name="Mead D.A."/>
        </authorList>
    </citation>
    <scope>NUCLEOTIDE SEQUENCE [LARGE SCALE GENOMIC DNA]</scope>
    <source>
        <strain evidence="3">DSM 6724 / Z-1310</strain>
    </source>
</reference>